<dbReference type="Proteomes" id="UP000009168">
    <property type="component" value="Unassembled WGS sequence"/>
</dbReference>
<dbReference type="KEGG" id="tet:TTHERM_00763050"/>
<gene>
    <name evidence="1" type="ORF">TTHERM_00763050</name>
</gene>
<dbReference type="RefSeq" id="XP_001025363.3">
    <property type="nucleotide sequence ID" value="XM_001025363.3"/>
</dbReference>
<reference evidence="2" key="1">
    <citation type="journal article" date="2006" name="PLoS Biol.">
        <title>Macronuclear genome sequence of the ciliate Tetrahymena thermophila, a model eukaryote.</title>
        <authorList>
            <person name="Eisen J.A."/>
            <person name="Coyne R.S."/>
            <person name="Wu M."/>
            <person name="Wu D."/>
            <person name="Thiagarajan M."/>
            <person name="Wortman J.R."/>
            <person name="Badger J.H."/>
            <person name="Ren Q."/>
            <person name="Amedeo P."/>
            <person name="Jones K.M."/>
            <person name="Tallon L.J."/>
            <person name="Delcher A.L."/>
            <person name="Salzberg S.L."/>
            <person name="Silva J.C."/>
            <person name="Haas B.J."/>
            <person name="Majoros W.H."/>
            <person name="Farzad M."/>
            <person name="Carlton J.M."/>
            <person name="Smith R.K. Jr."/>
            <person name="Garg J."/>
            <person name="Pearlman R.E."/>
            <person name="Karrer K.M."/>
            <person name="Sun L."/>
            <person name="Manning G."/>
            <person name="Elde N.C."/>
            <person name="Turkewitz A.P."/>
            <person name="Asai D.J."/>
            <person name="Wilkes D.E."/>
            <person name="Wang Y."/>
            <person name="Cai H."/>
            <person name="Collins K."/>
            <person name="Stewart B.A."/>
            <person name="Lee S.R."/>
            <person name="Wilamowska K."/>
            <person name="Weinberg Z."/>
            <person name="Ruzzo W.L."/>
            <person name="Wloga D."/>
            <person name="Gaertig J."/>
            <person name="Frankel J."/>
            <person name="Tsao C.-C."/>
            <person name="Gorovsky M.A."/>
            <person name="Keeling P.J."/>
            <person name="Waller R.F."/>
            <person name="Patron N.J."/>
            <person name="Cherry J.M."/>
            <person name="Stover N.A."/>
            <person name="Krieger C.J."/>
            <person name="del Toro C."/>
            <person name="Ryder H.F."/>
            <person name="Williamson S.C."/>
            <person name="Barbeau R.A."/>
            <person name="Hamilton E.P."/>
            <person name="Orias E."/>
        </authorList>
    </citation>
    <scope>NUCLEOTIDE SEQUENCE [LARGE SCALE GENOMIC DNA]</scope>
    <source>
        <strain evidence="2">SB210</strain>
    </source>
</reference>
<name>I7MAQ8_TETTS</name>
<dbReference type="EMBL" id="GG662407">
    <property type="protein sequence ID" value="EAS05118.3"/>
    <property type="molecule type" value="Genomic_DNA"/>
</dbReference>
<dbReference type="AlphaFoldDB" id="I7MAQ8"/>
<dbReference type="InParanoid" id="I7MAQ8"/>
<keyword evidence="2" id="KW-1185">Reference proteome</keyword>
<accession>I7MAQ8</accession>
<dbReference type="HOGENOM" id="CLU_2781536_0_0_1"/>
<protein>
    <submittedName>
        <fullName evidence="1">Uncharacterized protein</fullName>
    </submittedName>
</protein>
<evidence type="ECO:0000313" key="1">
    <source>
        <dbReference type="EMBL" id="EAS05118.3"/>
    </source>
</evidence>
<sequence length="69" mass="8058">MSSLVSNNIAKILFQRSHSFEQNQQQPEIQQKENTISSLQKHVDQPIQKIMERQSSKMLQKKSSFQPTD</sequence>
<evidence type="ECO:0000313" key="2">
    <source>
        <dbReference type="Proteomes" id="UP000009168"/>
    </source>
</evidence>
<proteinExistence type="predicted"/>
<dbReference type="GeneID" id="7845464"/>
<organism evidence="1 2">
    <name type="scientific">Tetrahymena thermophila (strain SB210)</name>
    <dbReference type="NCBI Taxonomy" id="312017"/>
    <lineage>
        <taxon>Eukaryota</taxon>
        <taxon>Sar</taxon>
        <taxon>Alveolata</taxon>
        <taxon>Ciliophora</taxon>
        <taxon>Intramacronucleata</taxon>
        <taxon>Oligohymenophorea</taxon>
        <taxon>Hymenostomatida</taxon>
        <taxon>Tetrahymenina</taxon>
        <taxon>Tetrahymenidae</taxon>
        <taxon>Tetrahymena</taxon>
    </lineage>
</organism>